<dbReference type="InterPro" id="IPR014720">
    <property type="entry name" value="dsRBD_dom"/>
</dbReference>
<dbReference type="PROSITE" id="PS50174">
    <property type="entry name" value="G_PATCH"/>
    <property type="match status" value="1"/>
</dbReference>
<protein>
    <recommendedName>
        <fullName evidence="7">Protein SON</fullName>
    </recommendedName>
</protein>
<dbReference type="PROSITE" id="PS50137">
    <property type="entry name" value="DS_RBD"/>
    <property type="match status" value="1"/>
</dbReference>
<name>A0AAD9UFY2_RIDPI</name>
<gene>
    <name evidence="5" type="ORF">NP493_152g04028</name>
</gene>
<feature type="compositionally biased region" description="Low complexity" evidence="2">
    <location>
        <begin position="127"/>
        <end position="136"/>
    </location>
</feature>
<proteinExistence type="predicted"/>
<dbReference type="Pfam" id="PF00035">
    <property type="entry name" value="dsrm"/>
    <property type="match status" value="1"/>
</dbReference>
<dbReference type="EMBL" id="JAODUO010000152">
    <property type="protein sequence ID" value="KAK2187879.1"/>
    <property type="molecule type" value="Genomic_DNA"/>
</dbReference>
<dbReference type="CDD" id="cd19870">
    <property type="entry name" value="DSRM_SON-like"/>
    <property type="match status" value="1"/>
</dbReference>
<feature type="domain" description="DRBM" evidence="3">
    <location>
        <begin position="303"/>
        <end position="373"/>
    </location>
</feature>
<accession>A0AAD9UFY2</accession>
<evidence type="ECO:0000313" key="5">
    <source>
        <dbReference type="EMBL" id="KAK2187879.1"/>
    </source>
</evidence>
<dbReference type="SMART" id="SM00443">
    <property type="entry name" value="G_patch"/>
    <property type="match status" value="1"/>
</dbReference>
<comment type="caution">
    <text evidence="5">The sequence shown here is derived from an EMBL/GenBank/DDBJ whole genome shotgun (WGS) entry which is preliminary data.</text>
</comment>
<dbReference type="InterPro" id="IPR032922">
    <property type="entry name" value="SON"/>
</dbReference>
<evidence type="ECO:0000256" key="1">
    <source>
        <dbReference type="PROSITE-ProRule" id="PRU00266"/>
    </source>
</evidence>
<reference evidence="5" key="1">
    <citation type="journal article" date="2023" name="Mol. Biol. Evol.">
        <title>Third-Generation Sequencing Reveals the Adaptive Role of the Epigenome in Three Deep-Sea Polychaetes.</title>
        <authorList>
            <person name="Perez M."/>
            <person name="Aroh O."/>
            <person name="Sun Y."/>
            <person name="Lan Y."/>
            <person name="Juniper S.K."/>
            <person name="Young C.R."/>
            <person name="Angers B."/>
            <person name="Qian P.Y."/>
        </authorList>
    </citation>
    <scope>NUCLEOTIDE SEQUENCE</scope>
    <source>
        <strain evidence="5">R07B-5</strain>
    </source>
</reference>
<dbReference type="Proteomes" id="UP001209878">
    <property type="component" value="Unassembled WGS sequence"/>
</dbReference>
<feature type="domain" description="G-patch" evidence="4">
    <location>
        <begin position="239"/>
        <end position="285"/>
    </location>
</feature>
<dbReference type="Gene3D" id="3.30.160.20">
    <property type="match status" value="1"/>
</dbReference>
<dbReference type="SUPFAM" id="SSF54768">
    <property type="entry name" value="dsRNA-binding domain-like"/>
    <property type="match status" value="1"/>
</dbReference>
<evidence type="ECO:0000256" key="2">
    <source>
        <dbReference type="SAM" id="MobiDB-lite"/>
    </source>
</evidence>
<feature type="region of interest" description="Disordered" evidence="2">
    <location>
        <begin position="127"/>
        <end position="153"/>
    </location>
</feature>
<evidence type="ECO:0000259" key="3">
    <source>
        <dbReference type="PROSITE" id="PS50137"/>
    </source>
</evidence>
<evidence type="ECO:0000259" key="4">
    <source>
        <dbReference type="PROSITE" id="PS50174"/>
    </source>
</evidence>
<feature type="compositionally biased region" description="Acidic residues" evidence="2">
    <location>
        <begin position="49"/>
        <end position="61"/>
    </location>
</feature>
<feature type="region of interest" description="Disordered" evidence="2">
    <location>
        <begin position="33"/>
        <end position="70"/>
    </location>
</feature>
<dbReference type="SMART" id="SM00358">
    <property type="entry name" value="DSRM"/>
    <property type="match status" value="1"/>
</dbReference>
<dbReference type="InterPro" id="IPR000467">
    <property type="entry name" value="G_patch_dom"/>
</dbReference>
<dbReference type="PANTHER" id="PTHR46528:SF1">
    <property type="entry name" value="PROTEIN SON"/>
    <property type="match status" value="1"/>
</dbReference>
<dbReference type="FunFam" id="3.30.160.20:FF:000053">
    <property type="entry name" value="protein SON isoform X1"/>
    <property type="match status" value="1"/>
</dbReference>
<dbReference type="GO" id="GO:0048024">
    <property type="term" value="P:regulation of mRNA splicing, via spliceosome"/>
    <property type="evidence" value="ECO:0007669"/>
    <property type="project" value="TreeGrafter"/>
</dbReference>
<evidence type="ECO:0008006" key="7">
    <source>
        <dbReference type="Google" id="ProtNLM"/>
    </source>
</evidence>
<keyword evidence="6" id="KW-1185">Reference proteome</keyword>
<feature type="compositionally biased region" description="Basic and acidic residues" evidence="2">
    <location>
        <begin position="33"/>
        <end position="47"/>
    </location>
</feature>
<dbReference type="Pfam" id="PF01585">
    <property type="entry name" value="G-patch"/>
    <property type="match status" value="1"/>
</dbReference>
<dbReference type="PANTHER" id="PTHR46528">
    <property type="entry name" value="PROTEIN SON"/>
    <property type="match status" value="1"/>
</dbReference>
<sequence>MQTGQGPSVELKPEQLLALKAGGHSVQELTDFCKKISQKDKPRRSSSEDTSDSGPNEEEEGCGPFIHHPFKLRDNQPNIVMNIANAKQLPILTPAMKASLGTELRVQFPVSSGSQHRAKEWVTVEKPTPTPATATPPVAPPPKEDSVFPDPPSQPVSIGDVVSERLSALRRLQSNPNDVQALTKIHHVDRQMESWATSKMLPGQFTGSTDIHMLSQQELHGGYHAWIRKDQFARAAPVSGGIGMSLLQKMGWKQGEGLGKNNKGSLEPLALSVKMDRKGLSSQGENIKKPLPVPTRKDLSGKHPISALVELCNKKKWGPPDFIVVNESGPDHKKHFIIKVKVKGMEYQPTVSSGSKKLAKAQAATVCLQQLGLIPQ</sequence>
<dbReference type="GO" id="GO:0051726">
    <property type="term" value="P:regulation of cell cycle"/>
    <property type="evidence" value="ECO:0007669"/>
    <property type="project" value="InterPro"/>
</dbReference>
<evidence type="ECO:0000313" key="6">
    <source>
        <dbReference type="Proteomes" id="UP001209878"/>
    </source>
</evidence>
<dbReference type="AlphaFoldDB" id="A0AAD9UFY2"/>
<organism evidence="5 6">
    <name type="scientific">Ridgeia piscesae</name>
    <name type="common">Tubeworm</name>
    <dbReference type="NCBI Taxonomy" id="27915"/>
    <lineage>
        <taxon>Eukaryota</taxon>
        <taxon>Metazoa</taxon>
        <taxon>Spiralia</taxon>
        <taxon>Lophotrochozoa</taxon>
        <taxon>Annelida</taxon>
        <taxon>Polychaeta</taxon>
        <taxon>Sedentaria</taxon>
        <taxon>Canalipalpata</taxon>
        <taxon>Sabellida</taxon>
        <taxon>Siboglinidae</taxon>
        <taxon>Ridgeia</taxon>
    </lineage>
</organism>
<dbReference type="GO" id="GO:0003723">
    <property type="term" value="F:RNA binding"/>
    <property type="evidence" value="ECO:0007669"/>
    <property type="project" value="UniProtKB-UniRule"/>
</dbReference>
<keyword evidence="1" id="KW-0694">RNA-binding</keyword>